<name>N1NKG4_ARADU</name>
<dbReference type="InterPro" id="IPR012337">
    <property type="entry name" value="RNaseH-like_sf"/>
</dbReference>
<reference evidence="1" key="2">
    <citation type="submission" date="2013-04" db="EMBL/GenBank/DDBJ databases">
        <authorList>
            <person name="Bertioli D."/>
        </authorList>
    </citation>
    <scope>NUCLEOTIDE SEQUENCE</scope>
</reference>
<evidence type="ECO:0000313" key="1">
    <source>
        <dbReference type="EMBL" id="CCW28806.1"/>
    </source>
</evidence>
<dbReference type="SUPFAM" id="SSF53098">
    <property type="entry name" value="Ribonuclease H-like"/>
    <property type="match status" value="1"/>
</dbReference>
<organism evidence="1">
    <name type="scientific">Arachis duranensis</name>
    <name type="common">Wild peanut</name>
    <dbReference type="NCBI Taxonomy" id="130453"/>
    <lineage>
        <taxon>Eukaryota</taxon>
        <taxon>Viridiplantae</taxon>
        <taxon>Streptophyta</taxon>
        <taxon>Embryophyta</taxon>
        <taxon>Tracheophyta</taxon>
        <taxon>Spermatophyta</taxon>
        <taxon>Magnoliopsida</taxon>
        <taxon>eudicotyledons</taxon>
        <taxon>Gunneridae</taxon>
        <taxon>Pentapetalae</taxon>
        <taxon>rosids</taxon>
        <taxon>fabids</taxon>
        <taxon>Fabales</taxon>
        <taxon>Fabaceae</taxon>
        <taxon>Papilionoideae</taxon>
        <taxon>50 kb inversion clade</taxon>
        <taxon>dalbergioids sensu lato</taxon>
        <taxon>Dalbergieae</taxon>
        <taxon>Pterocarpus clade</taxon>
        <taxon>Arachis</taxon>
    </lineage>
</organism>
<reference evidence="1" key="1">
    <citation type="journal article" date="2013" name="Ann. Bot.">
        <title>The repetitive component of the A genome of peanut (Arachis hypogaea) and its role in remodelling intergenic sequence space since its evolutionary divergence from the B genome.</title>
        <authorList>
            <person name="Bertioli D.J."/>
            <person name="Vidigal B."/>
            <person name="Nielen S."/>
            <person name="Ratnaparkhe M.B."/>
            <person name="Lee T.H."/>
            <person name="Leal-Bertioli S.C."/>
            <person name="Kim C."/>
            <person name="Guimaraes P.M."/>
            <person name="Seijo G."/>
            <person name="Schwarzacher T."/>
            <person name="Paterson A.H."/>
            <person name="Heslop-Harrison P."/>
            <person name="Araujo A.C."/>
        </authorList>
    </citation>
    <scope>NUCLEOTIDE SEQUENCE</scope>
</reference>
<gene>
    <name evidence="1" type="ORF">ARAX_ADH179B13-001</name>
</gene>
<dbReference type="InterPro" id="IPR052035">
    <property type="entry name" value="ZnF_BED_domain_contain"/>
</dbReference>
<dbReference type="PANTHER" id="PTHR46481">
    <property type="entry name" value="ZINC FINGER BED DOMAIN-CONTAINING PROTEIN 4"/>
    <property type="match status" value="1"/>
</dbReference>
<dbReference type="AlphaFoldDB" id="N1NKG4"/>
<dbReference type="PANTHER" id="PTHR46481:SF11">
    <property type="entry name" value="ZINC FINGER BED DOMAIN-CONTAINING PROTEIN RICESLEEPER 2-LIKE"/>
    <property type="match status" value="1"/>
</dbReference>
<proteinExistence type="predicted"/>
<dbReference type="EMBL" id="HF937573">
    <property type="protein sequence ID" value="CCW28806.1"/>
    <property type="molecule type" value="Genomic_DNA"/>
</dbReference>
<protein>
    <submittedName>
        <fullName evidence="1">Uncharacterized protein</fullName>
    </submittedName>
</protein>
<sequence length="195" mass="22377">MYELEKLSMTKLMDGNDSQVAISTDMLTSNQEKGYVVVTAHYIDNSWILQMRVLRGFHVAYTLLCSYLEPNCERWSNLVKKSVEKICGSVVYWTSSPKRHETFILGIILLGLSINSQCYNKIKMNAQNPSNSSNTFEDSTIQELKMNAEQDDDAIFQLHIRQKKMEKGSFVNTQFDHYIEKDVHSLSADFDILAS</sequence>
<accession>N1NKG4</accession>